<gene>
    <name evidence="4" type="ORF">GII30_19045</name>
</gene>
<dbReference type="NCBIfam" id="NF005893">
    <property type="entry name" value="PRK07856.1"/>
    <property type="match status" value="1"/>
</dbReference>
<dbReference type="PRINTS" id="PR00080">
    <property type="entry name" value="SDRFAMILY"/>
</dbReference>
<name>A0A857L2A7_9ACTN</name>
<reference evidence="4" key="1">
    <citation type="journal article" date="2021" name="Nat. Microbiol.">
        <title>Cocultivation of an ultrasmall environmental parasitic bacterium with lytic ability against bacteria associated with wastewater foams.</title>
        <authorList>
            <person name="Batinovic S."/>
            <person name="Rose J.J.A."/>
            <person name="Ratcliffe J."/>
            <person name="Seviour R.J."/>
            <person name="Petrovski S."/>
        </authorList>
    </citation>
    <scope>NUCLEOTIDE SEQUENCE</scope>
    <source>
        <strain evidence="4">CON44</strain>
    </source>
</reference>
<dbReference type="EMBL" id="CP045810">
    <property type="protein sequence ID" value="QHN40982.1"/>
    <property type="molecule type" value="Genomic_DNA"/>
</dbReference>
<protein>
    <submittedName>
        <fullName evidence="4">SDR family oxidoreductase</fullName>
    </submittedName>
</protein>
<dbReference type="InterPro" id="IPR057326">
    <property type="entry name" value="KR_dom"/>
</dbReference>
<dbReference type="Pfam" id="PF13561">
    <property type="entry name" value="adh_short_C2"/>
    <property type="match status" value="1"/>
</dbReference>
<dbReference type="AlphaFoldDB" id="A0A857L2A7"/>
<evidence type="ECO:0000313" key="4">
    <source>
        <dbReference type="EMBL" id="QHN40982.1"/>
    </source>
</evidence>
<organism evidence="4">
    <name type="scientific">Gordonia amarae</name>
    <dbReference type="NCBI Taxonomy" id="36821"/>
    <lineage>
        <taxon>Bacteria</taxon>
        <taxon>Bacillati</taxon>
        <taxon>Actinomycetota</taxon>
        <taxon>Actinomycetes</taxon>
        <taxon>Mycobacteriales</taxon>
        <taxon>Gordoniaceae</taxon>
        <taxon>Gordonia</taxon>
    </lineage>
</organism>
<dbReference type="InterPro" id="IPR002347">
    <property type="entry name" value="SDR_fam"/>
</dbReference>
<dbReference type="PRINTS" id="PR00081">
    <property type="entry name" value="GDHRDH"/>
</dbReference>
<accession>A0A857L2A7</accession>
<keyword evidence="2" id="KW-0560">Oxidoreductase</keyword>
<dbReference type="CDD" id="cd05233">
    <property type="entry name" value="SDR_c"/>
    <property type="match status" value="1"/>
</dbReference>
<feature type="domain" description="Ketoreductase" evidence="3">
    <location>
        <begin position="45"/>
        <end position="219"/>
    </location>
</feature>
<dbReference type="Gene3D" id="3.40.50.720">
    <property type="entry name" value="NAD(P)-binding Rossmann-like Domain"/>
    <property type="match status" value="1"/>
</dbReference>
<evidence type="ECO:0000259" key="3">
    <source>
        <dbReference type="SMART" id="SM00822"/>
    </source>
</evidence>
<dbReference type="RefSeq" id="WP_005193181.1">
    <property type="nucleotide sequence ID" value="NZ_CP045804.1"/>
</dbReference>
<dbReference type="GO" id="GO:0016616">
    <property type="term" value="F:oxidoreductase activity, acting on the CH-OH group of donors, NAD or NADP as acceptor"/>
    <property type="evidence" value="ECO:0007669"/>
    <property type="project" value="UniProtKB-ARBA"/>
</dbReference>
<evidence type="ECO:0000256" key="1">
    <source>
        <dbReference type="ARBA" id="ARBA00006484"/>
    </source>
</evidence>
<dbReference type="SUPFAM" id="SSF51735">
    <property type="entry name" value="NAD(P)-binding Rossmann-fold domains"/>
    <property type="match status" value="1"/>
</dbReference>
<sequence>MTAAPQVAGTPEPAETGPPEPGDTSSAVAGEGAASARFDLGLAGKVVLITGGARGVGAGIATVLDSLGATPVICARRPPQGDDHPDFFPCDVRDEDAVAELVGAIVDKYGRLDGLVNNAGGSPFALAADASATFTNKIIALNLVAPLIVSRAAHAVMVDQPDGGAIVNISSVSGHRPSPGTAAYGAAKAGVDSAATALAVEWAPRVRINSIVAGAIQTELSHLHYGDQAGIDAVAATIPMGRLALPSDIGNAVAFLLSPLSSFITGSTLTIHGGGERPAFLAAANAGNQV</sequence>
<evidence type="ECO:0000256" key="2">
    <source>
        <dbReference type="ARBA" id="ARBA00023002"/>
    </source>
</evidence>
<dbReference type="PANTHER" id="PTHR42760:SF132">
    <property type="entry name" value="SHORT-CHAIN DEHYDROGENASE_REDUCTASE FAMILY PROTEIN"/>
    <property type="match status" value="1"/>
</dbReference>
<proteinExistence type="inferred from homology"/>
<dbReference type="FunFam" id="3.40.50.720:FF:000084">
    <property type="entry name" value="Short-chain dehydrogenase reductase"/>
    <property type="match status" value="1"/>
</dbReference>
<dbReference type="InterPro" id="IPR036291">
    <property type="entry name" value="NAD(P)-bd_dom_sf"/>
</dbReference>
<dbReference type="PANTHER" id="PTHR42760">
    <property type="entry name" value="SHORT-CHAIN DEHYDROGENASES/REDUCTASES FAMILY MEMBER"/>
    <property type="match status" value="1"/>
</dbReference>
<comment type="similarity">
    <text evidence="1">Belongs to the short-chain dehydrogenases/reductases (SDR) family.</text>
</comment>
<dbReference type="SMART" id="SM00822">
    <property type="entry name" value="PKS_KR"/>
    <property type="match status" value="1"/>
</dbReference>